<dbReference type="AlphaFoldDB" id="A0A0B1SSW7"/>
<proteinExistence type="predicted"/>
<dbReference type="EMBL" id="KN560904">
    <property type="protein sequence ID" value="KHJ86295.1"/>
    <property type="molecule type" value="Genomic_DNA"/>
</dbReference>
<dbReference type="InterPro" id="IPR029021">
    <property type="entry name" value="Prot-tyrosine_phosphatase-like"/>
</dbReference>
<gene>
    <name evidence="2" type="ORF">OESDEN_13959</name>
</gene>
<dbReference type="Gene3D" id="3.90.190.10">
    <property type="entry name" value="Protein tyrosine phosphatase superfamily"/>
    <property type="match status" value="1"/>
</dbReference>
<keyword evidence="3" id="KW-1185">Reference proteome</keyword>
<reference evidence="2 3" key="1">
    <citation type="submission" date="2014-03" db="EMBL/GenBank/DDBJ databases">
        <title>Draft genome of the hookworm Oesophagostomum dentatum.</title>
        <authorList>
            <person name="Mitreva M."/>
        </authorList>
    </citation>
    <scope>NUCLEOTIDE SEQUENCE [LARGE SCALE GENOMIC DNA]</scope>
    <source>
        <strain evidence="2 3">OD-Hann</strain>
    </source>
</reference>
<evidence type="ECO:0000256" key="1">
    <source>
        <dbReference type="SAM" id="MobiDB-lite"/>
    </source>
</evidence>
<feature type="compositionally biased region" description="Basic residues" evidence="1">
    <location>
        <begin position="8"/>
        <end position="23"/>
    </location>
</feature>
<feature type="region of interest" description="Disordered" evidence="1">
    <location>
        <begin position="1"/>
        <end position="34"/>
    </location>
</feature>
<name>A0A0B1SSW7_OESDE</name>
<evidence type="ECO:0000313" key="2">
    <source>
        <dbReference type="EMBL" id="KHJ86295.1"/>
    </source>
</evidence>
<protein>
    <submittedName>
        <fullName evidence="2">Uncharacterized protein</fullName>
    </submittedName>
</protein>
<dbReference type="Proteomes" id="UP000053660">
    <property type="component" value="Unassembled WGS sequence"/>
</dbReference>
<sequence length="83" mass="9737">MSRENSHHSHYRPYHNHHKRRQHGGGGGGRRIPDRWLNYDPVGRDLEGTPFVPFKTPLDKSFFAGKDDLSEDECFDVDRIVKY</sequence>
<feature type="non-terminal residue" evidence="2">
    <location>
        <position position="83"/>
    </location>
</feature>
<evidence type="ECO:0000313" key="3">
    <source>
        <dbReference type="Proteomes" id="UP000053660"/>
    </source>
</evidence>
<dbReference type="OrthoDB" id="428974at2759"/>
<accession>A0A0B1SSW7</accession>
<organism evidence="2 3">
    <name type="scientific">Oesophagostomum dentatum</name>
    <name type="common">Nodular worm</name>
    <dbReference type="NCBI Taxonomy" id="61180"/>
    <lineage>
        <taxon>Eukaryota</taxon>
        <taxon>Metazoa</taxon>
        <taxon>Ecdysozoa</taxon>
        <taxon>Nematoda</taxon>
        <taxon>Chromadorea</taxon>
        <taxon>Rhabditida</taxon>
        <taxon>Rhabditina</taxon>
        <taxon>Rhabditomorpha</taxon>
        <taxon>Strongyloidea</taxon>
        <taxon>Strongylidae</taxon>
        <taxon>Oesophagostomum</taxon>
    </lineage>
</organism>